<evidence type="ECO:0000256" key="14">
    <source>
        <dbReference type="ARBA" id="ARBA00045077"/>
    </source>
</evidence>
<keyword evidence="10" id="KW-1015">Disulfide bond</keyword>
<evidence type="ECO:0000256" key="11">
    <source>
        <dbReference type="ARBA" id="ARBA00023277"/>
    </source>
</evidence>
<keyword evidence="4" id="KW-0479">Metal-binding</keyword>
<dbReference type="GO" id="GO:0004497">
    <property type="term" value="F:monooxygenase activity"/>
    <property type="evidence" value="ECO:0007669"/>
    <property type="project" value="UniProtKB-KW"/>
</dbReference>
<evidence type="ECO:0000256" key="16">
    <source>
        <dbReference type="SAM" id="MobiDB-lite"/>
    </source>
</evidence>
<comment type="cofactor">
    <cofactor evidence="1">
        <name>Cu(2+)</name>
        <dbReference type="ChEBI" id="CHEBI:29036"/>
    </cofactor>
</comment>
<protein>
    <recommendedName>
        <fullName evidence="15">lytic cellulose monooxygenase (C4-dehydrogenating)</fullName>
        <ecNumber evidence="15">1.14.99.56</ecNumber>
    </recommendedName>
</protein>
<keyword evidence="9" id="KW-0503">Monooxygenase</keyword>
<evidence type="ECO:0000256" key="6">
    <source>
        <dbReference type="ARBA" id="ARBA00023001"/>
    </source>
</evidence>
<dbReference type="PANTHER" id="PTHR33353:SF32">
    <property type="entry name" value="ENDO-BETA-1,4-GLUCANASE D"/>
    <property type="match status" value="1"/>
</dbReference>
<dbReference type="InterPro" id="IPR049892">
    <property type="entry name" value="AA9"/>
</dbReference>
<evidence type="ECO:0000256" key="10">
    <source>
        <dbReference type="ARBA" id="ARBA00023157"/>
    </source>
</evidence>
<dbReference type="GO" id="GO:0005576">
    <property type="term" value="C:extracellular region"/>
    <property type="evidence" value="ECO:0007669"/>
    <property type="project" value="UniProtKB-SubCell"/>
</dbReference>
<name>A0A446BN72_9PEZI</name>
<keyword evidence="11" id="KW-0119">Carbohydrate metabolism</keyword>
<keyword evidence="3" id="KW-0964">Secreted</keyword>
<evidence type="ECO:0000256" key="15">
    <source>
        <dbReference type="ARBA" id="ARBA00047174"/>
    </source>
</evidence>
<evidence type="ECO:0000313" key="19">
    <source>
        <dbReference type="EMBL" id="SPQ23920.1"/>
    </source>
</evidence>
<evidence type="ECO:0000256" key="12">
    <source>
        <dbReference type="ARBA" id="ARBA00023326"/>
    </source>
</evidence>
<evidence type="ECO:0000256" key="8">
    <source>
        <dbReference type="ARBA" id="ARBA00023008"/>
    </source>
</evidence>
<feature type="signal peptide" evidence="17">
    <location>
        <begin position="1"/>
        <end position="18"/>
    </location>
</feature>
<organism evidence="19 20">
    <name type="scientific">Thermothielavioides terrestris</name>
    <dbReference type="NCBI Taxonomy" id="2587410"/>
    <lineage>
        <taxon>Eukaryota</taxon>
        <taxon>Fungi</taxon>
        <taxon>Dikarya</taxon>
        <taxon>Ascomycota</taxon>
        <taxon>Pezizomycotina</taxon>
        <taxon>Sordariomycetes</taxon>
        <taxon>Sordariomycetidae</taxon>
        <taxon>Sordariales</taxon>
        <taxon>Chaetomiaceae</taxon>
        <taxon>Thermothielavioides</taxon>
    </lineage>
</organism>
<dbReference type="GO" id="GO:0046872">
    <property type="term" value="F:metal ion binding"/>
    <property type="evidence" value="ECO:0007669"/>
    <property type="project" value="UniProtKB-KW"/>
</dbReference>
<keyword evidence="8" id="KW-0186">Copper</keyword>
<dbReference type="Proteomes" id="UP000289323">
    <property type="component" value="Unassembled WGS sequence"/>
</dbReference>
<dbReference type="Pfam" id="PF03443">
    <property type="entry name" value="AA9"/>
    <property type="match status" value="1"/>
</dbReference>
<evidence type="ECO:0000313" key="20">
    <source>
        <dbReference type="Proteomes" id="UP000289323"/>
    </source>
</evidence>
<proteinExistence type="inferred from homology"/>
<dbReference type="Gene3D" id="2.70.50.70">
    <property type="match status" value="1"/>
</dbReference>
<keyword evidence="6" id="KW-0136">Cellulose degradation</keyword>
<dbReference type="EC" id="1.14.99.56" evidence="15"/>
<evidence type="ECO:0000256" key="13">
    <source>
        <dbReference type="ARBA" id="ARBA00044502"/>
    </source>
</evidence>
<comment type="similarity">
    <text evidence="13">Belongs to the polysaccharide monooxygenase AA9 family.</text>
</comment>
<dbReference type="GO" id="GO:0030245">
    <property type="term" value="P:cellulose catabolic process"/>
    <property type="evidence" value="ECO:0007669"/>
    <property type="project" value="UniProtKB-KW"/>
</dbReference>
<evidence type="ECO:0000259" key="18">
    <source>
        <dbReference type="Pfam" id="PF03443"/>
    </source>
</evidence>
<dbReference type="CDD" id="cd21175">
    <property type="entry name" value="LPMO_AA9"/>
    <property type="match status" value="1"/>
</dbReference>
<feature type="region of interest" description="Disordered" evidence="16">
    <location>
        <begin position="237"/>
        <end position="262"/>
    </location>
</feature>
<dbReference type="PANTHER" id="PTHR33353">
    <property type="entry name" value="PUTATIVE (AFU_ORTHOLOGUE AFUA_1G12560)-RELATED"/>
    <property type="match status" value="1"/>
</dbReference>
<evidence type="ECO:0000256" key="3">
    <source>
        <dbReference type="ARBA" id="ARBA00022525"/>
    </source>
</evidence>
<evidence type="ECO:0000256" key="7">
    <source>
        <dbReference type="ARBA" id="ARBA00023002"/>
    </source>
</evidence>
<keyword evidence="12" id="KW-0624">Polysaccharide degradation</keyword>
<evidence type="ECO:0000256" key="17">
    <source>
        <dbReference type="SAM" id="SignalP"/>
    </source>
</evidence>
<reference evidence="19 20" key="1">
    <citation type="submission" date="2018-04" db="EMBL/GenBank/DDBJ databases">
        <authorList>
            <person name="Huttner S."/>
            <person name="Dainat J."/>
        </authorList>
    </citation>
    <scope>NUCLEOTIDE SEQUENCE [LARGE SCALE GENOMIC DNA]</scope>
</reference>
<evidence type="ECO:0000256" key="4">
    <source>
        <dbReference type="ARBA" id="ARBA00022723"/>
    </source>
</evidence>
<accession>A0A446BN72</accession>
<evidence type="ECO:0000256" key="2">
    <source>
        <dbReference type="ARBA" id="ARBA00004613"/>
    </source>
</evidence>
<evidence type="ECO:0000256" key="9">
    <source>
        <dbReference type="ARBA" id="ARBA00023033"/>
    </source>
</evidence>
<feature type="domain" description="Auxiliary Activity family 9 catalytic" evidence="18">
    <location>
        <begin position="14"/>
        <end position="233"/>
    </location>
</feature>
<keyword evidence="7" id="KW-0560">Oxidoreductase</keyword>
<feature type="compositionally biased region" description="Low complexity" evidence="16">
    <location>
        <begin position="238"/>
        <end position="262"/>
    </location>
</feature>
<keyword evidence="5 17" id="KW-0732">Signal</keyword>
<comment type="subcellular location">
    <subcellularLocation>
        <location evidence="2">Secreted</location>
    </subcellularLocation>
</comment>
<gene>
    <name evidence="19" type="ORF">TT172_LOCUS6339</name>
</gene>
<dbReference type="AlphaFoldDB" id="A0A446BN72"/>
<evidence type="ECO:0000256" key="5">
    <source>
        <dbReference type="ARBA" id="ARBA00022729"/>
    </source>
</evidence>
<dbReference type="EMBL" id="OUUZ01000011">
    <property type="protein sequence ID" value="SPQ23920.1"/>
    <property type="molecule type" value="Genomic_DNA"/>
</dbReference>
<evidence type="ECO:0000256" key="1">
    <source>
        <dbReference type="ARBA" id="ARBA00001973"/>
    </source>
</evidence>
<sequence>MGLATAFASLSTAHTVFTTLFINGVDQGDGTCIRMAKKGSVCTHPIAGGLDSPDMACGRDGQQAVAFTCPAPAGSKLSFEFRMWADASQPGSIDPSHLGSTAIYLKQVSNISSDSAAGPGWFKIYAEGYDTAAKKWATEKLIDNGGLLSIELPPALPAGYYLARSEIVTIQNVTNDHVDPQFYVGCAQLFVQGPPTTPTVPPDRLVSIPGHVHASDPGLTFNIWRDDPSKTAYTVVGPAPFSPTAAPTPTSTNTNGQQQQQQQQAIKQTDGVIPADCQLKNANWCGAEVPAYADEAGCWASSADCFAQLDACYTSAPPTGSRGCRLWEDWCTGIQQGCRAGRWRGPPPFHGEGAAAEV</sequence>
<feature type="chain" id="PRO_5019499800" description="lytic cellulose monooxygenase (C4-dehydrogenating)" evidence="17">
    <location>
        <begin position="19"/>
        <end position="358"/>
    </location>
</feature>
<dbReference type="InterPro" id="IPR005103">
    <property type="entry name" value="AA9_LPMO"/>
</dbReference>
<comment type="catalytic activity">
    <reaction evidence="14">
        <text>[(1-&gt;4)-beta-D-glucosyl]n+m + reduced acceptor + O2 = 4-dehydro-beta-D-glucosyl-[(1-&gt;4)-beta-D-glucosyl]n-1 + [(1-&gt;4)-beta-D-glucosyl]m + acceptor + H2O.</text>
        <dbReference type="EC" id="1.14.99.56"/>
    </reaction>
</comment>